<dbReference type="GO" id="GO:0008887">
    <property type="term" value="F:glycerate kinase activity"/>
    <property type="evidence" value="ECO:0007669"/>
    <property type="project" value="UniProtKB-EC"/>
</dbReference>
<accession>F3Y7V1</accession>
<dbReference type="SUPFAM" id="SSF110738">
    <property type="entry name" value="Glycerate kinase I"/>
    <property type="match status" value="1"/>
</dbReference>
<name>F3Y7V1_MELPT</name>
<dbReference type="AlphaFoldDB" id="F3Y7V1"/>
<reference key="2">
    <citation type="submission" date="2011-04" db="EMBL/GenBank/DDBJ databases">
        <title>Whole genome sequence of Melissococcus plutonius ATCC 35311.</title>
        <authorList>
            <person name="Okumura K."/>
            <person name="Arai R."/>
            <person name="Osaki M."/>
            <person name="Okura M."/>
            <person name="Kirikae T."/>
            <person name="Takamatsu D."/>
            <person name="Akiyama T."/>
        </authorList>
    </citation>
    <scope>NUCLEOTIDE SEQUENCE</scope>
    <source>
        <strain>ATCC 35311</strain>
    </source>
</reference>
<dbReference type="Gene3D" id="3.40.50.10350">
    <property type="entry name" value="Glycerate kinase, domain 1"/>
    <property type="match status" value="1"/>
</dbReference>
<reference evidence="1 2" key="1">
    <citation type="journal article" date="2011" name="J. Bacteriol.">
        <title>Complete genome sequence of Melissococcus plutonius ATCC 35311.</title>
        <authorList>
            <person name="Okumura K."/>
            <person name="Arai R."/>
            <person name="Okura M."/>
            <person name="Kirikae T."/>
            <person name="Takamatsu D."/>
            <person name="Osaki M."/>
            <person name="Miyoshi-Akiyama T."/>
        </authorList>
    </citation>
    <scope>NUCLEOTIDE SEQUENCE [LARGE SCALE GENOMIC DNA]</scope>
    <source>
        <strain evidence="2">ATCC 35311 / CIP 104052 / LMG 20360 / NCIMB 702443</strain>
    </source>
</reference>
<organism evidence="1 2">
    <name type="scientific">Melissococcus plutonius (strain ATCC 35311 / DSM 29964 / CIP 104052 / LMG 20360 / NCIMB 702443)</name>
    <dbReference type="NCBI Taxonomy" id="940190"/>
    <lineage>
        <taxon>Bacteria</taxon>
        <taxon>Bacillati</taxon>
        <taxon>Bacillota</taxon>
        <taxon>Bacilli</taxon>
        <taxon>Lactobacillales</taxon>
        <taxon>Enterococcaceae</taxon>
        <taxon>Melissococcus</taxon>
    </lineage>
</organism>
<dbReference type="InterPro" id="IPR018197">
    <property type="entry name" value="Glycerate_kinase_RE-like"/>
</dbReference>
<dbReference type="Pfam" id="PF02595">
    <property type="entry name" value="Gly_kinase"/>
    <property type="match status" value="1"/>
</dbReference>
<evidence type="ECO:0000313" key="1">
    <source>
        <dbReference type="EMBL" id="BAK20579.1"/>
    </source>
</evidence>
<dbReference type="InterPro" id="IPR036129">
    <property type="entry name" value="Glycerate_kinase_sf"/>
</dbReference>
<dbReference type="InterPro" id="IPR004381">
    <property type="entry name" value="Glycerate_kinase"/>
</dbReference>
<keyword evidence="1" id="KW-0418">Kinase</keyword>
<dbReference type="PANTHER" id="PTHR21599:SF0">
    <property type="entry name" value="GLYCERATE KINASE"/>
    <property type="match status" value="1"/>
</dbReference>
<dbReference type="PANTHER" id="PTHR21599">
    <property type="entry name" value="GLYCERATE KINASE"/>
    <property type="match status" value="1"/>
</dbReference>
<dbReference type="EC" id="2.7.1.31" evidence="1"/>
<sequence length="91" mass="9796">MDNQSVHGKAPIGIAKIAKAKNIPVIAIVANRDSDLTMVYQAGIDLVLSIIDSPMTLDNAIENVKQHTITTGETAIRAFLLGGKRNKVEKE</sequence>
<dbReference type="Proteomes" id="UP000008456">
    <property type="component" value="Chromosome"/>
</dbReference>
<dbReference type="KEGG" id="mps:MPTP_0080"/>
<keyword evidence="1" id="KW-0808">Transferase</keyword>
<proteinExistence type="predicted"/>
<gene>
    <name evidence="1" type="ordered locus">MPTP_0080</name>
</gene>
<dbReference type="HOGENOM" id="CLU_2423496_0_0_9"/>
<protein>
    <submittedName>
        <fullName evidence="1">Glycerate kinase</fullName>
        <ecNumber evidence="1">2.7.1.31</ecNumber>
    </submittedName>
</protein>
<evidence type="ECO:0000313" key="2">
    <source>
        <dbReference type="Proteomes" id="UP000008456"/>
    </source>
</evidence>
<keyword evidence="2" id="KW-1185">Reference proteome</keyword>
<dbReference type="STRING" id="940190.MPTP_0080"/>
<dbReference type="GO" id="GO:0031388">
    <property type="term" value="P:organic acid phosphorylation"/>
    <property type="evidence" value="ECO:0007669"/>
    <property type="project" value="InterPro"/>
</dbReference>
<dbReference type="EMBL" id="AP012200">
    <property type="protein sequence ID" value="BAK20579.1"/>
    <property type="molecule type" value="Genomic_DNA"/>
</dbReference>